<comment type="similarity">
    <text evidence="1 7">Belongs to the peptidase S8 family.</text>
</comment>
<keyword evidence="5 7" id="KW-0720">Serine protease</keyword>
<dbReference type="Pfam" id="PF05922">
    <property type="entry name" value="Inhibitor_I9"/>
    <property type="match status" value="1"/>
</dbReference>
<dbReference type="InterPro" id="IPR015500">
    <property type="entry name" value="Peptidase_S8_subtilisin-rel"/>
</dbReference>
<dbReference type="SUPFAM" id="SSF52743">
    <property type="entry name" value="Subtilisin-like"/>
    <property type="match status" value="1"/>
</dbReference>
<feature type="active site" description="Charge relay system" evidence="7">
    <location>
        <position position="229"/>
    </location>
</feature>
<dbReference type="InterPro" id="IPR045051">
    <property type="entry name" value="SBT"/>
</dbReference>
<evidence type="ECO:0000259" key="11">
    <source>
        <dbReference type="Pfam" id="PF05922"/>
    </source>
</evidence>
<evidence type="ECO:0000259" key="9">
    <source>
        <dbReference type="Pfam" id="PF00082"/>
    </source>
</evidence>
<evidence type="ECO:0000256" key="7">
    <source>
        <dbReference type="PROSITE-ProRule" id="PRU01240"/>
    </source>
</evidence>
<dbReference type="PANTHER" id="PTHR10795">
    <property type="entry name" value="PROPROTEIN CONVERTASE SUBTILISIN/KEXIN"/>
    <property type="match status" value="1"/>
</dbReference>
<dbReference type="CDD" id="cd02120">
    <property type="entry name" value="PA_subtilisin_like"/>
    <property type="match status" value="1"/>
</dbReference>
<dbReference type="Proteomes" id="UP000813463">
    <property type="component" value="Chromosome 2"/>
</dbReference>
<dbReference type="Gene3D" id="3.40.50.200">
    <property type="entry name" value="Peptidase S8/S53 domain"/>
    <property type="match status" value="1"/>
</dbReference>
<dbReference type="CDD" id="cd04852">
    <property type="entry name" value="Peptidases_S8_3"/>
    <property type="match status" value="1"/>
</dbReference>
<dbReference type="InterPro" id="IPR003137">
    <property type="entry name" value="PA_domain"/>
</dbReference>
<evidence type="ECO:0000256" key="5">
    <source>
        <dbReference type="ARBA" id="ARBA00022825"/>
    </source>
</evidence>
<accession>A0ABM3RA36</accession>
<dbReference type="Pfam" id="PF00082">
    <property type="entry name" value="Peptidase_S8"/>
    <property type="match status" value="1"/>
</dbReference>
<dbReference type="SUPFAM" id="SSF54897">
    <property type="entry name" value="Protease propeptides/inhibitors"/>
    <property type="match status" value="1"/>
</dbReference>
<reference evidence="14" key="2">
    <citation type="submission" date="2025-08" db="UniProtKB">
        <authorList>
            <consortium name="RefSeq"/>
        </authorList>
    </citation>
    <scope>IDENTIFICATION</scope>
    <source>
        <tissue evidence="14">Leaf</tissue>
    </source>
</reference>
<dbReference type="Pfam" id="PF02225">
    <property type="entry name" value="PA"/>
    <property type="match status" value="1"/>
</dbReference>
<evidence type="ECO:0000256" key="3">
    <source>
        <dbReference type="ARBA" id="ARBA00022729"/>
    </source>
</evidence>
<keyword evidence="6" id="KW-0325">Glycoprotein</keyword>
<sequence>MASKLKIYCFLVSLSLLLCLPSMASSSSGILRKTYIVHMNHHEKPSTFNTHHEWYSSNLDSLSFNSDPLSSSESLSSSPSLLYSYSSAYSGFAASLTAAEAETLRQNDAVFGVYEDTVYTLHTTRTPEFLGLDVTGEGLSAGDNFDASDVIVGVLDTGIWPESKSFDDSGMPPVPTRWKGECESGPEFPLSSCNKKLVGARSFSHGYKMASGGIINTDDIVSPRDTDGHGTHTASTAAGGHVSNASLLGYASGIARGMAPRARVAVYKVCFKSGCFGSDILGGIDKAISDGVDVLSLSLGGGSAPYFRDTIAIGAFSAMEKGIFVSCSAGNSGPTRASLANTAPWIMTVGAGTLDRDFPAFAILGNGKKFTGVSLYSGKGMGKRSVGLVYGGNGRRNGSSNLCMPGSLDPATVKGKVVVCDRGVNARVEKGEVVKEAGGVGMILANTAASGEELVADSHLIPAVAVGMKVGDVIREYVRSSGKKATAMLSFGGTVLNVRPSPVVAAFSSRGPNMVTPQIMKPDVIGPGVNILAAWSEIAGPTGLEKDTRKTKFNIMSGTSMSCPHISGLAALLKAAHPEWSPSAIKSALMTTAYNHDNMQRPLRDATDGSLSNPWAHGAGHVDPHKALSPGLVYDISVDDYIAFLCTLDYTPLHRQIIAKRPNITCSKKLSDPGQLNYPSFSVLFSGKSRTVSYTRELTNVGAARTLYQVHVDAPSTVGVKVRPTRLLFRNVGEKKKYTVTFVARKGRTPPSTRNAFGSLLWSSKAYQVRSPVSFSWTQVL</sequence>
<dbReference type="Pfam" id="PF17766">
    <property type="entry name" value="fn3_6"/>
    <property type="match status" value="1"/>
</dbReference>
<dbReference type="InterPro" id="IPR036852">
    <property type="entry name" value="Peptidase_S8/S53_dom_sf"/>
</dbReference>
<evidence type="ECO:0000256" key="8">
    <source>
        <dbReference type="SAM" id="SignalP"/>
    </source>
</evidence>
<dbReference type="Gene3D" id="3.50.30.30">
    <property type="match status" value="1"/>
</dbReference>
<evidence type="ECO:0000256" key="2">
    <source>
        <dbReference type="ARBA" id="ARBA00022670"/>
    </source>
</evidence>
<dbReference type="Gene3D" id="3.30.70.80">
    <property type="entry name" value="Peptidase S8 propeptide/proteinase inhibitor I9"/>
    <property type="match status" value="1"/>
</dbReference>
<evidence type="ECO:0000256" key="4">
    <source>
        <dbReference type="ARBA" id="ARBA00022801"/>
    </source>
</evidence>
<dbReference type="InterPro" id="IPR010259">
    <property type="entry name" value="S8pro/Inhibitor_I9"/>
</dbReference>
<dbReference type="PROSITE" id="PS51892">
    <property type="entry name" value="SUBTILASE"/>
    <property type="match status" value="1"/>
</dbReference>
<feature type="domain" description="PA" evidence="10">
    <location>
        <begin position="399"/>
        <end position="473"/>
    </location>
</feature>
<dbReference type="GeneID" id="110797997"/>
<feature type="active site" description="Charge relay system" evidence="7">
    <location>
        <position position="156"/>
    </location>
</feature>
<evidence type="ECO:0000313" key="13">
    <source>
        <dbReference type="Proteomes" id="UP000813463"/>
    </source>
</evidence>
<feature type="chain" id="PRO_5045864987" evidence="8">
    <location>
        <begin position="27"/>
        <end position="781"/>
    </location>
</feature>
<reference evidence="13" key="1">
    <citation type="journal article" date="2021" name="Nat. Commun.">
        <title>Genomic analyses provide insights into spinach domestication and the genetic basis of agronomic traits.</title>
        <authorList>
            <person name="Cai X."/>
            <person name="Sun X."/>
            <person name="Xu C."/>
            <person name="Sun H."/>
            <person name="Wang X."/>
            <person name="Ge C."/>
            <person name="Zhang Z."/>
            <person name="Wang Q."/>
            <person name="Fei Z."/>
            <person name="Jiao C."/>
            <person name="Wang Q."/>
        </authorList>
    </citation>
    <scope>NUCLEOTIDE SEQUENCE [LARGE SCALE GENOMIC DNA]</scope>
    <source>
        <strain evidence="13">cv. Varoflay</strain>
    </source>
</reference>
<dbReference type="InterPro" id="IPR046450">
    <property type="entry name" value="PA_dom_sf"/>
</dbReference>
<dbReference type="InterPro" id="IPR000209">
    <property type="entry name" value="Peptidase_S8/S53_dom"/>
</dbReference>
<keyword evidence="3 8" id="KW-0732">Signal</keyword>
<evidence type="ECO:0000256" key="1">
    <source>
        <dbReference type="ARBA" id="ARBA00011073"/>
    </source>
</evidence>
<feature type="domain" description="Peptidase S8/S53" evidence="9">
    <location>
        <begin position="148"/>
        <end position="599"/>
    </location>
</feature>
<dbReference type="InterPro" id="IPR041469">
    <property type="entry name" value="Subtilisin-like_FN3"/>
</dbReference>
<dbReference type="SUPFAM" id="SSF52025">
    <property type="entry name" value="PA domain"/>
    <property type="match status" value="1"/>
</dbReference>
<keyword evidence="2 7" id="KW-0645">Protease</keyword>
<dbReference type="InterPro" id="IPR037045">
    <property type="entry name" value="S8pro/Inhibitor_I9_sf"/>
</dbReference>
<evidence type="ECO:0000313" key="14">
    <source>
        <dbReference type="RefSeq" id="XP_056692486.1"/>
    </source>
</evidence>
<dbReference type="PRINTS" id="PR00723">
    <property type="entry name" value="SUBTILISIN"/>
</dbReference>
<keyword evidence="4 7" id="KW-0378">Hydrolase</keyword>
<dbReference type="Gene3D" id="2.60.40.2310">
    <property type="match status" value="1"/>
</dbReference>
<gene>
    <name evidence="14" type="primary">LOC110797997</name>
</gene>
<keyword evidence="13" id="KW-1185">Reference proteome</keyword>
<organism evidence="13 14">
    <name type="scientific">Spinacia oleracea</name>
    <name type="common">Spinach</name>
    <dbReference type="NCBI Taxonomy" id="3562"/>
    <lineage>
        <taxon>Eukaryota</taxon>
        <taxon>Viridiplantae</taxon>
        <taxon>Streptophyta</taxon>
        <taxon>Embryophyta</taxon>
        <taxon>Tracheophyta</taxon>
        <taxon>Spermatophyta</taxon>
        <taxon>Magnoliopsida</taxon>
        <taxon>eudicotyledons</taxon>
        <taxon>Gunneridae</taxon>
        <taxon>Pentapetalae</taxon>
        <taxon>Caryophyllales</taxon>
        <taxon>Chenopodiaceae</taxon>
        <taxon>Chenopodioideae</taxon>
        <taxon>Anserineae</taxon>
        <taxon>Spinacia</taxon>
    </lineage>
</organism>
<feature type="active site" description="Charge relay system" evidence="7">
    <location>
        <position position="560"/>
    </location>
</feature>
<protein>
    <submittedName>
        <fullName evidence="14">Subtilisin-like protease SBT1.8</fullName>
    </submittedName>
</protein>
<dbReference type="RefSeq" id="XP_056692486.1">
    <property type="nucleotide sequence ID" value="XM_056836508.1"/>
</dbReference>
<feature type="domain" description="Subtilisin-like protease fibronectin type-III" evidence="12">
    <location>
        <begin position="675"/>
        <end position="774"/>
    </location>
</feature>
<dbReference type="InterPro" id="IPR034197">
    <property type="entry name" value="Peptidases_S8_3"/>
</dbReference>
<dbReference type="PROSITE" id="PS00138">
    <property type="entry name" value="SUBTILASE_SER"/>
    <property type="match status" value="1"/>
</dbReference>
<feature type="signal peptide" evidence="8">
    <location>
        <begin position="1"/>
        <end position="26"/>
    </location>
</feature>
<name>A0ABM3RA36_SPIOL</name>
<evidence type="ECO:0000259" key="10">
    <source>
        <dbReference type="Pfam" id="PF02225"/>
    </source>
</evidence>
<feature type="domain" description="Inhibitor I9" evidence="11">
    <location>
        <begin position="34"/>
        <end position="122"/>
    </location>
</feature>
<evidence type="ECO:0000259" key="12">
    <source>
        <dbReference type="Pfam" id="PF17766"/>
    </source>
</evidence>
<dbReference type="InterPro" id="IPR023828">
    <property type="entry name" value="Peptidase_S8_Ser-AS"/>
</dbReference>
<proteinExistence type="inferred from homology"/>
<evidence type="ECO:0000256" key="6">
    <source>
        <dbReference type="ARBA" id="ARBA00023180"/>
    </source>
</evidence>